<evidence type="ECO:0000256" key="1">
    <source>
        <dbReference type="SAM" id="MobiDB-lite"/>
    </source>
</evidence>
<sequence>MAGSALLLSAERQRLVSEAGEQLAGYAQVMAQRLESGLSSWAHDVGLLARFEAFEREPPDPRLARRLLEDLRLRSPTFSWIGFTGADGRVIAATGGLLEGVDVSARPWFRPGLAGLFLGDVHPAVLLAKLLPPEQGGGEGAYFVDAAAPVRSPDGRVLGVIAGHMSWRWAEDVRREVTGVAPRQPAPELRVLAADGTVLLGPEGEQGRPLQPEPPRNGARWREASLPAQPPSILAYVSATETPGRPSLGWVAVAQAHRATVLAPLRPLALWLGIGTLALSALGGLLAGWKAGRVGSALRRVLGSDGGGDVVVRLEQLRDQAWRDPLTGLLNR</sequence>
<name>A0A1M6B7F1_9PROT</name>
<evidence type="ECO:0000313" key="3">
    <source>
        <dbReference type="EMBL" id="SHI44646.1"/>
    </source>
</evidence>
<keyword evidence="2" id="KW-1133">Transmembrane helix</keyword>
<keyword evidence="4" id="KW-1185">Reference proteome</keyword>
<dbReference type="STRING" id="198092.SAMN02745194_00390"/>
<protein>
    <recommendedName>
        <fullName evidence="5">Cache domain-containing protein</fullName>
    </recommendedName>
</protein>
<dbReference type="AlphaFoldDB" id="A0A1M6B7F1"/>
<dbReference type="Gene3D" id="3.30.450.20">
    <property type="entry name" value="PAS domain"/>
    <property type="match status" value="1"/>
</dbReference>
<dbReference type="Proteomes" id="UP000184387">
    <property type="component" value="Unassembled WGS sequence"/>
</dbReference>
<feature type="transmembrane region" description="Helical" evidence="2">
    <location>
        <begin position="268"/>
        <end position="289"/>
    </location>
</feature>
<accession>A0A1M6B7F1</accession>
<reference evidence="3 4" key="1">
    <citation type="submission" date="2016-11" db="EMBL/GenBank/DDBJ databases">
        <authorList>
            <person name="Jaros S."/>
            <person name="Januszkiewicz K."/>
            <person name="Wedrychowicz H."/>
        </authorList>
    </citation>
    <scope>NUCLEOTIDE SEQUENCE [LARGE SCALE GENOMIC DNA]</scope>
    <source>
        <strain evidence="3 4">DSM 14916</strain>
    </source>
</reference>
<organism evidence="3 4">
    <name type="scientific">Muricoccus roseus</name>
    <dbReference type="NCBI Taxonomy" id="198092"/>
    <lineage>
        <taxon>Bacteria</taxon>
        <taxon>Pseudomonadati</taxon>
        <taxon>Pseudomonadota</taxon>
        <taxon>Alphaproteobacteria</taxon>
        <taxon>Acetobacterales</taxon>
        <taxon>Roseomonadaceae</taxon>
        <taxon>Muricoccus</taxon>
    </lineage>
</organism>
<keyword evidence="2" id="KW-0472">Membrane</keyword>
<keyword evidence="2" id="KW-0812">Transmembrane</keyword>
<dbReference type="EMBL" id="FQZF01000002">
    <property type="protein sequence ID" value="SHI44646.1"/>
    <property type="molecule type" value="Genomic_DNA"/>
</dbReference>
<gene>
    <name evidence="3" type="ORF">SAMN02745194_00390</name>
</gene>
<evidence type="ECO:0008006" key="5">
    <source>
        <dbReference type="Google" id="ProtNLM"/>
    </source>
</evidence>
<proteinExistence type="predicted"/>
<dbReference type="CDD" id="cd12914">
    <property type="entry name" value="PDC1_DGC_like"/>
    <property type="match status" value="1"/>
</dbReference>
<feature type="region of interest" description="Disordered" evidence="1">
    <location>
        <begin position="202"/>
        <end position="222"/>
    </location>
</feature>
<evidence type="ECO:0000313" key="4">
    <source>
        <dbReference type="Proteomes" id="UP000184387"/>
    </source>
</evidence>
<evidence type="ECO:0000256" key="2">
    <source>
        <dbReference type="SAM" id="Phobius"/>
    </source>
</evidence>